<organism evidence="6 7">
    <name type="scientific">Miscanthus lutarioriparius</name>
    <dbReference type="NCBI Taxonomy" id="422564"/>
    <lineage>
        <taxon>Eukaryota</taxon>
        <taxon>Viridiplantae</taxon>
        <taxon>Streptophyta</taxon>
        <taxon>Embryophyta</taxon>
        <taxon>Tracheophyta</taxon>
        <taxon>Spermatophyta</taxon>
        <taxon>Magnoliopsida</taxon>
        <taxon>Liliopsida</taxon>
        <taxon>Poales</taxon>
        <taxon>Poaceae</taxon>
        <taxon>PACMAD clade</taxon>
        <taxon>Panicoideae</taxon>
        <taxon>Andropogonodae</taxon>
        <taxon>Andropogoneae</taxon>
        <taxon>Saccharinae</taxon>
        <taxon>Miscanthus</taxon>
    </lineage>
</organism>
<dbReference type="Proteomes" id="UP000604825">
    <property type="component" value="Unassembled WGS sequence"/>
</dbReference>
<evidence type="ECO:0000256" key="3">
    <source>
        <dbReference type="RuleBase" id="RU365026"/>
    </source>
</evidence>
<sequence length="482" mass="51801">MEHGGRFGPAGGYDNSSSGGSSPAASPRSGPSDSDGSSSSNADEADRAGRQLVTVAESSACVLDDIDRHQQRMLALLPAFSSPARPRARADALSRWLAGFGAGWVLDTGTLGGGQHGGGGLLSRREVGRRVRAWAQALSAMEHAFRLRHQKLMAAQVVAMGELAAASAGAMLTLAGAVAALGSSPSKLLAVLDVYIPVSEAFPVLARLFSWGPAHPVSVAAEAALAGLVDAARRCRRDLRTSFIRSHYPWRMPQGGEVHPCVGFWMGYFRCLLRNRISLYFVLAAADDDSDSDSEARPPPRAPAGGGGLGLVGELISCLEAVLEEKSAALAFPGLRQVFVLNNTFAIVRRAVRSDLKLFLPPGWVRVREERMEGYIKGYMDASWKPVVSRLDGGGTKTKSGAALRRRSNRLSAFYTALENTCSAQRCWKVPNPVIRGILRKTVAENVVPVYRRYLEDHPEVEVAKGRTVEELEQHLSDLFEG</sequence>
<accession>A0A811SA46</accession>
<dbReference type="GO" id="GO:0005546">
    <property type="term" value="F:phosphatidylinositol-4,5-bisphosphate binding"/>
    <property type="evidence" value="ECO:0007669"/>
    <property type="project" value="InterPro"/>
</dbReference>
<dbReference type="InterPro" id="IPR004140">
    <property type="entry name" value="Exo70"/>
</dbReference>
<evidence type="ECO:0000313" key="7">
    <source>
        <dbReference type="Proteomes" id="UP000604825"/>
    </source>
</evidence>
<dbReference type="Gene3D" id="1.20.1280.170">
    <property type="entry name" value="Exocyst complex component Exo70"/>
    <property type="match status" value="1"/>
</dbReference>
<evidence type="ECO:0000313" key="6">
    <source>
        <dbReference type="EMBL" id="CAD6337437.1"/>
    </source>
</evidence>
<keyword evidence="7" id="KW-1185">Reference proteome</keyword>
<comment type="function">
    <text evidence="3">Component of the exocyst complex.</text>
</comment>
<keyword evidence="2 3" id="KW-0813">Transport</keyword>
<keyword evidence="3" id="KW-0268">Exocytosis</keyword>
<gene>
    <name evidence="6" type="ORF">NCGR_LOCUS61535</name>
</gene>
<reference evidence="6" key="1">
    <citation type="submission" date="2020-10" db="EMBL/GenBank/DDBJ databases">
        <authorList>
            <person name="Han B."/>
            <person name="Lu T."/>
            <person name="Zhao Q."/>
            <person name="Huang X."/>
            <person name="Zhao Y."/>
        </authorList>
    </citation>
    <scope>NUCLEOTIDE SEQUENCE</scope>
</reference>
<dbReference type="InterPro" id="IPR046364">
    <property type="entry name" value="Exo70_C"/>
</dbReference>
<keyword evidence="3" id="KW-0653">Protein transport</keyword>
<dbReference type="Pfam" id="PF03081">
    <property type="entry name" value="Exo70_C"/>
    <property type="match status" value="1"/>
</dbReference>
<dbReference type="OrthoDB" id="676825at2759"/>
<dbReference type="PANTHER" id="PTHR12542">
    <property type="entry name" value="EXOCYST COMPLEX PROTEIN EXO70"/>
    <property type="match status" value="1"/>
</dbReference>
<dbReference type="AlphaFoldDB" id="A0A811SA46"/>
<dbReference type="SUPFAM" id="SSF74788">
    <property type="entry name" value="Cullin repeat-like"/>
    <property type="match status" value="1"/>
</dbReference>
<evidence type="ECO:0000256" key="2">
    <source>
        <dbReference type="ARBA" id="ARBA00022448"/>
    </source>
</evidence>
<dbReference type="InterPro" id="IPR016159">
    <property type="entry name" value="Cullin_repeat-like_dom_sf"/>
</dbReference>
<feature type="domain" description="Exocyst complex subunit Exo70 C-terminal" evidence="5">
    <location>
        <begin position="162"/>
        <end position="478"/>
    </location>
</feature>
<evidence type="ECO:0000259" key="5">
    <source>
        <dbReference type="Pfam" id="PF03081"/>
    </source>
</evidence>
<protein>
    <recommendedName>
        <fullName evidence="3">Exocyst subunit Exo70 family protein</fullName>
    </recommendedName>
</protein>
<name>A0A811SA46_9POAL</name>
<evidence type="ECO:0000256" key="1">
    <source>
        <dbReference type="ARBA" id="ARBA00006756"/>
    </source>
</evidence>
<feature type="region of interest" description="Disordered" evidence="4">
    <location>
        <begin position="1"/>
        <end position="48"/>
    </location>
</feature>
<comment type="caution">
    <text evidence="6">The sequence shown here is derived from an EMBL/GenBank/DDBJ whole genome shotgun (WGS) entry which is preliminary data.</text>
</comment>
<dbReference type="PANTHER" id="PTHR12542:SF24">
    <property type="entry name" value="EXOCYST SUBUNIT EXO70 FAMILY PROTEIN"/>
    <property type="match status" value="1"/>
</dbReference>
<evidence type="ECO:0000256" key="4">
    <source>
        <dbReference type="SAM" id="MobiDB-lite"/>
    </source>
</evidence>
<feature type="compositionally biased region" description="Gly residues" evidence="4">
    <location>
        <begin position="1"/>
        <end position="11"/>
    </location>
</feature>
<dbReference type="GO" id="GO:0015031">
    <property type="term" value="P:protein transport"/>
    <property type="evidence" value="ECO:0007669"/>
    <property type="project" value="UniProtKB-KW"/>
</dbReference>
<comment type="similarity">
    <text evidence="1 3">Belongs to the EXO70 family.</text>
</comment>
<dbReference type="GO" id="GO:0006887">
    <property type="term" value="P:exocytosis"/>
    <property type="evidence" value="ECO:0007669"/>
    <property type="project" value="UniProtKB-KW"/>
</dbReference>
<dbReference type="EMBL" id="CAJGYO010000018">
    <property type="protein sequence ID" value="CAD6337437.1"/>
    <property type="molecule type" value="Genomic_DNA"/>
</dbReference>
<proteinExistence type="inferred from homology"/>
<dbReference type="GO" id="GO:0000145">
    <property type="term" value="C:exocyst"/>
    <property type="evidence" value="ECO:0007669"/>
    <property type="project" value="InterPro"/>
</dbReference>
<feature type="compositionally biased region" description="Low complexity" evidence="4">
    <location>
        <begin position="12"/>
        <end position="40"/>
    </location>
</feature>